<evidence type="ECO:0000256" key="3">
    <source>
        <dbReference type="ARBA" id="ARBA00022801"/>
    </source>
</evidence>
<dbReference type="eggNOG" id="COG0402">
    <property type="taxonomic scope" value="Bacteria"/>
</dbReference>
<dbReference type="RefSeq" id="WP_011569760.1">
    <property type="nucleotide sequence ID" value="NC_008209.1"/>
</dbReference>
<proteinExistence type="predicted"/>
<dbReference type="NCBIfam" id="TIGR02022">
    <property type="entry name" value="hutF"/>
    <property type="match status" value="1"/>
</dbReference>
<dbReference type="GO" id="GO:0046872">
    <property type="term" value="F:metal ion binding"/>
    <property type="evidence" value="ECO:0007669"/>
    <property type="project" value="UniProtKB-KW"/>
</dbReference>
<evidence type="ECO:0000313" key="7">
    <source>
        <dbReference type="EMBL" id="ABG33149.1"/>
    </source>
</evidence>
<dbReference type="KEGG" id="rde:RD1_3676"/>
<dbReference type="EC" id="3.5.3.13" evidence="7"/>
<reference evidence="7 8" key="1">
    <citation type="journal article" date="2007" name="J. Bacteriol.">
        <title>The complete genome sequence of Roseobacter denitrificans reveals a mixotrophic rather than photosynthetic metabolism.</title>
        <authorList>
            <person name="Swingley W.D."/>
            <person name="Sadekar S."/>
            <person name="Mastrian S.D."/>
            <person name="Matthies H.J."/>
            <person name="Hao J."/>
            <person name="Ramos H."/>
            <person name="Acharya C.R."/>
            <person name="Conrad A.L."/>
            <person name="Taylor H.L."/>
            <person name="Dejesa L.C."/>
            <person name="Shah M.K."/>
            <person name="O'huallachain M.E."/>
            <person name="Lince M.T."/>
            <person name="Blankenship R.E."/>
            <person name="Beatty J.T."/>
            <person name="Touchman J.W."/>
        </authorList>
    </citation>
    <scope>NUCLEOTIDE SEQUENCE [LARGE SCALE GENOMIC DNA]</scope>
    <source>
        <strain evidence="8">ATCC 33942 / OCh 114</strain>
    </source>
</reference>
<dbReference type="InterPro" id="IPR055156">
    <property type="entry name" value="HutF-like_N"/>
</dbReference>
<dbReference type="HOGENOM" id="CLU_012358_3_0_5"/>
<name>Q162E4_ROSDO</name>
<evidence type="ECO:0000256" key="4">
    <source>
        <dbReference type="ARBA" id="ARBA00022833"/>
    </source>
</evidence>
<evidence type="ECO:0000259" key="5">
    <source>
        <dbReference type="Pfam" id="PF01979"/>
    </source>
</evidence>
<dbReference type="InterPro" id="IPR051607">
    <property type="entry name" value="Metallo-dep_hydrolases"/>
</dbReference>
<dbReference type="PANTHER" id="PTHR11271:SF48">
    <property type="entry name" value="AMIDOHYDROLASE-RELATED DOMAIN-CONTAINING PROTEIN"/>
    <property type="match status" value="1"/>
</dbReference>
<dbReference type="SUPFAM" id="SSF51338">
    <property type="entry name" value="Composite domain of metallo-dependent hydrolases"/>
    <property type="match status" value="1"/>
</dbReference>
<dbReference type="SUPFAM" id="SSF51556">
    <property type="entry name" value="Metallo-dependent hydrolases"/>
    <property type="match status" value="1"/>
</dbReference>
<dbReference type="NCBIfam" id="NF006684">
    <property type="entry name" value="PRK09229.1-5"/>
    <property type="match status" value="1"/>
</dbReference>
<protein>
    <submittedName>
        <fullName evidence="7">Formiminoglutamate deiminase, putative</fullName>
        <ecNumber evidence="7">3.5.3.13</ecNumber>
    </submittedName>
</protein>
<comment type="cofactor">
    <cofactor evidence="1">
        <name>Zn(2+)</name>
        <dbReference type="ChEBI" id="CHEBI:29105"/>
    </cofactor>
</comment>
<dbReference type="InterPro" id="IPR006680">
    <property type="entry name" value="Amidohydro-rel"/>
</dbReference>
<dbReference type="EMBL" id="CP000362">
    <property type="protein sequence ID" value="ABG33149.1"/>
    <property type="molecule type" value="Genomic_DNA"/>
</dbReference>
<dbReference type="Gene3D" id="3.20.20.140">
    <property type="entry name" value="Metal-dependent hydrolases"/>
    <property type="match status" value="1"/>
</dbReference>
<keyword evidence="3 7" id="KW-0378">Hydrolase</keyword>
<dbReference type="Pfam" id="PF22429">
    <property type="entry name" value="HutF_N"/>
    <property type="match status" value="1"/>
</dbReference>
<evidence type="ECO:0000256" key="1">
    <source>
        <dbReference type="ARBA" id="ARBA00001947"/>
    </source>
</evidence>
<accession>Q162E4</accession>
<evidence type="ECO:0000259" key="6">
    <source>
        <dbReference type="Pfam" id="PF22429"/>
    </source>
</evidence>
<dbReference type="GO" id="GO:0019239">
    <property type="term" value="F:deaminase activity"/>
    <property type="evidence" value="ECO:0007669"/>
    <property type="project" value="TreeGrafter"/>
</dbReference>
<dbReference type="GO" id="GO:0005829">
    <property type="term" value="C:cytosol"/>
    <property type="evidence" value="ECO:0007669"/>
    <property type="project" value="TreeGrafter"/>
</dbReference>
<dbReference type="STRING" id="375451.RD1_3676"/>
<dbReference type="Proteomes" id="UP000007029">
    <property type="component" value="Chromosome"/>
</dbReference>
<sequence>MQRIWAEKALLPSGWASNVQVDIDAQGRIGAVQTDAPETGSRVAMLLPAPVNVHSHAFQRAMAGLTERRGPDPSDSFWTWRQLMFRFLDRLTPEHIEAITAFVQMEMLEAGYGASVEFHYLHHQPGGAVYDSIAETSERVVAAADRTGMGLCLLPAHYQFGGCDQRDLTTGQIRFGNTFDRFQRLHAAASTSIRNASADCSIGVAPHSLRAVGIADLQAYGTAFPDGPIHMHLAEQRAEVTEVEAHWGARPVVWALDNMELDARWCLIHCTQMTPDETISLARSGVVAGLCPITESSLGDGIFDAVRWVDHGGAFAIGSDSNIRISLSEEMRTLDYSQRLRDGTRAALASPGKSTGRRIFDGILQGGAQAAQRASGRIEAGCWADMLSLDTTSEHLWGRDGDTALDAWIFAGDDRLVTDVWSAGRHMVKNAQHVARAKIVADYKRTIEALRNAL</sequence>
<dbReference type="Pfam" id="PF01979">
    <property type="entry name" value="Amidohydro_1"/>
    <property type="match status" value="1"/>
</dbReference>
<dbReference type="InterPro" id="IPR032466">
    <property type="entry name" value="Metal_Hydrolase"/>
</dbReference>
<feature type="domain" description="Formimidoylglutamate deiminase N-terminal" evidence="6">
    <location>
        <begin position="1"/>
        <end position="36"/>
    </location>
</feature>
<dbReference type="OrthoDB" id="9796020at2"/>
<organism evidence="7 8">
    <name type="scientific">Roseobacter denitrificans (strain ATCC 33942 / OCh 114)</name>
    <name type="common">Erythrobacter sp. (strain OCh 114)</name>
    <name type="synonym">Roseobacter denitrificans</name>
    <dbReference type="NCBI Taxonomy" id="375451"/>
    <lineage>
        <taxon>Bacteria</taxon>
        <taxon>Pseudomonadati</taxon>
        <taxon>Pseudomonadota</taxon>
        <taxon>Alphaproteobacteria</taxon>
        <taxon>Rhodobacterales</taxon>
        <taxon>Roseobacteraceae</taxon>
        <taxon>Roseobacter</taxon>
    </lineage>
</organism>
<feature type="domain" description="Amidohydrolase-related" evidence="5">
    <location>
        <begin position="45"/>
        <end position="425"/>
    </location>
</feature>
<dbReference type="GO" id="GO:0050416">
    <property type="term" value="F:formimidoylglutamate deiminase activity"/>
    <property type="evidence" value="ECO:0007669"/>
    <property type="project" value="UniProtKB-EC"/>
</dbReference>
<dbReference type="InterPro" id="IPR011059">
    <property type="entry name" value="Metal-dep_hydrolase_composite"/>
</dbReference>
<dbReference type="AlphaFoldDB" id="Q162E4"/>
<dbReference type="PANTHER" id="PTHR11271">
    <property type="entry name" value="GUANINE DEAMINASE"/>
    <property type="match status" value="1"/>
</dbReference>
<gene>
    <name evidence="7" type="primary">hutF</name>
    <name evidence="7" type="ordered locus">RD1_3676</name>
</gene>
<dbReference type="InterPro" id="IPR010252">
    <property type="entry name" value="HutF"/>
</dbReference>
<evidence type="ECO:0000256" key="2">
    <source>
        <dbReference type="ARBA" id="ARBA00022723"/>
    </source>
</evidence>
<keyword evidence="2" id="KW-0479">Metal-binding</keyword>
<keyword evidence="4" id="KW-0862">Zinc</keyword>
<keyword evidence="8" id="KW-1185">Reference proteome</keyword>
<evidence type="ECO:0000313" key="8">
    <source>
        <dbReference type="Proteomes" id="UP000007029"/>
    </source>
</evidence>
<dbReference type="Gene3D" id="2.30.40.10">
    <property type="entry name" value="Urease, subunit C, domain 1"/>
    <property type="match status" value="1"/>
</dbReference>